<organism evidence="2 3">
    <name type="scientific">Gottfriedia luciferensis</name>
    <dbReference type="NCBI Taxonomy" id="178774"/>
    <lineage>
        <taxon>Bacteria</taxon>
        <taxon>Bacillati</taxon>
        <taxon>Bacillota</taxon>
        <taxon>Bacilli</taxon>
        <taxon>Bacillales</taxon>
        <taxon>Bacillaceae</taxon>
        <taxon>Gottfriedia</taxon>
    </lineage>
</organism>
<protein>
    <recommendedName>
        <fullName evidence="4">Lipoprotein</fullName>
    </recommendedName>
</protein>
<dbReference type="EMBL" id="MDKC01000002">
    <property type="protein sequence ID" value="ODG93501.1"/>
    <property type="molecule type" value="Genomic_DNA"/>
</dbReference>
<evidence type="ECO:0000313" key="3">
    <source>
        <dbReference type="Proteomes" id="UP000094580"/>
    </source>
</evidence>
<dbReference type="RefSeq" id="WP_069032562.1">
    <property type="nucleotide sequence ID" value="NZ_MDKC01000002.1"/>
</dbReference>
<feature type="chain" id="PRO_5046797146" description="Lipoprotein" evidence="1">
    <location>
        <begin position="19"/>
        <end position="173"/>
    </location>
</feature>
<evidence type="ECO:0008006" key="4">
    <source>
        <dbReference type="Google" id="ProtNLM"/>
    </source>
</evidence>
<reference evidence="2 3" key="1">
    <citation type="submission" date="2016-07" db="EMBL/GenBank/DDBJ databases">
        <authorList>
            <person name="Townsley L."/>
            <person name="Shank E.A."/>
        </authorList>
    </citation>
    <scope>NUCLEOTIDE SEQUENCE [LARGE SCALE GENOMIC DNA]</scope>
    <source>
        <strain evidence="2 3">CH01</strain>
    </source>
</reference>
<proteinExistence type="predicted"/>
<keyword evidence="3" id="KW-1185">Reference proteome</keyword>
<keyword evidence="1" id="KW-0732">Signal</keyword>
<accession>A0ABX2ZUS8</accession>
<name>A0ABX2ZUS8_9BACI</name>
<dbReference type="PROSITE" id="PS51257">
    <property type="entry name" value="PROKAR_LIPOPROTEIN"/>
    <property type="match status" value="1"/>
</dbReference>
<gene>
    <name evidence="2" type="ORF">BED47_04255</name>
</gene>
<sequence>MKKFKMVCLLTLATIVLSACTIKKPPQNLAIKPQGTYDFKTVGIKVESSLPKNAKFNLLFKDDDTKKVIYETTIKTDENGTANKKVLLDTKNKNLTGLLFFKPENQPKNIQDKFGKYGENIRSTTEGYRVGKKNNQKYIYIKQYGTFWKFGKLSDGGFLVFSKDKIKQEKEGK</sequence>
<dbReference type="Proteomes" id="UP000094580">
    <property type="component" value="Unassembled WGS sequence"/>
</dbReference>
<comment type="caution">
    <text evidence="2">The sequence shown here is derived from an EMBL/GenBank/DDBJ whole genome shotgun (WGS) entry which is preliminary data.</text>
</comment>
<feature type="signal peptide" evidence="1">
    <location>
        <begin position="1"/>
        <end position="18"/>
    </location>
</feature>
<evidence type="ECO:0000313" key="2">
    <source>
        <dbReference type="EMBL" id="ODG93501.1"/>
    </source>
</evidence>
<evidence type="ECO:0000256" key="1">
    <source>
        <dbReference type="SAM" id="SignalP"/>
    </source>
</evidence>